<dbReference type="KEGG" id="ache:ACHE_20790A"/>
<dbReference type="AlphaFoldDB" id="A0A7R7VIH6"/>
<evidence type="ECO:0000313" key="1">
    <source>
        <dbReference type="EMBL" id="BCR85332.1"/>
    </source>
</evidence>
<proteinExistence type="predicted"/>
<name>A0A7R7VIH6_ASPCH</name>
<dbReference type="EMBL" id="AP024417">
    <property type="protein sequence ID" value="BCR85332.1"/>
    <property type="molecule type" value="Genomic_DNA"/>
</dbReference>
<reference evidence="1" key="2">
    <citation type="submission" date="2021-02" db="EMBL/GenBank/DDBJ databases">
        <title>Aspergillus chevalieri M1 genome sequence.</title>
        <authorList>
            <person name="Kadooka C."/>
            <person name="Mori K."/>
            <person name="Futagami T."/>
        </authorList>
    </citation>
    <scope>NUCLEOTIDE SEQUENCE</scope>
    <source>
        <strain evidence="1">M1</strain>
    </source>
</reference>
<dbReference type="RefSeq" id="XP_043133854.1">
    <property type="nucleotide sequence ID" value="XM_043285132.1"/>
</dbReference>
<evidence type="ECO:0000313" key="2">
    <source>
        <dbReference type="Proteomes" id="UP000637239"/>
    </source>
</evidence>
<dbReference type="Proteomes" id="UP000637239">
    <property type="component" value="Chromosome 2"/>
</dbReference>
<organism evidence="1 2">
    <name type="scientific">Aspergillus chevalieri</name>
    <name type="common">Eurotium chevalieri</name>
    <dbReference type="NCBI Taxonomy" id="182096"/>
    <lineage>
        <taxon>Eukaryota</taxon>
        <taxon>Fungi</taxon>
        <taxon>Dikarya</taxon>
        <taxon>Ascomycota</taxon>
        <taxon>Pezizomycotina</taxon>
        <taxon>Eurotiomycetes</taxon>
        <taxon>Eurotiomycetidae</taxon>
        <taxon>Eurotiales</taxon>
        <taxon>Aspergillaceae</taxon>
        <taxon>Aspergillus</taxon>
        <taxon>Aspergillus subgen. Aspergillus</taxon>
    </lineage>
</organism>
<protein>
    <submittedName>
        <fullName evidence="1">Uncharacterized protein</fullName>
    </submittedName>
</protein>
<dbReference type="GeneID" id="66979691"/>
<reference evidence="1" key="1">
    <citation type="submission" date="2021-01" db="EMBL/GenBank/DDBJ databases">
        <authorList>
            <consortium name="Aspergillus chevalieri M1 genome sequencing consortium"/>
            <person name="Kazuki M."/>
            <person name="Futagami T."/>
        </authorList>
    </citation>
    <scope>NUCLEOTIDE SEQUENCE</scope>
    <source>
        <strain evidence="1">M1</strain>
    </source>
</reference>
<gene>
    <name evidence="1" type="ORF">ACHE_20790A</name>
</gene>
<accession>A0A7R7VIH6</accession>
<sequence length="109" mass="12152">MKARIKEMVWTEMITWEDGLQVKVMLKDSLACYWLPKGKWIRAHGDYKAASGGAIQTNTMTTSTNIPALRVGIKFGGAFVVGPFEMPGCDRGPPRNEEVARALKNFLHI</sequence>
<keyword evidence="2" id="KW-1185">Reference proteome</keyword>